<protein>
    <submittedName>
        <fullName evidence="1">Uncharacterized protein</fullName>
    </submittedName>
</protein>
<gene>
    <name evidence="1" type="ORF">PoMZ_03347</name>
</gene>
<proteinExistence type="predicted"/>
<name>A0A4V1C624_PYROR</name>
<evidence type="ECO:0000313" key="1">
    <source>
        <dbReference type="EMBL" id="QBZ58395.1"/>
    </source>
</evidence>
<dbReference type="Proteomes" id="UP000294847">
    <property type="component" value="Chromosome 3"/>
</dbReference>
<evidence type="ECO:0000313" key="2">
    <source>
        <dbReference type="Proteomes" id="UP000294847"/>
    </source>
</evidence>
<dbReference type="EMBL" id="CP034206">
    <property type="protein sequence ID" value="QBZ58395.1"/>
    <property type="molecule type" value="Genomic_DNA"/>
</dbReference>
<sequence length="74" mass="7785">MEAAGTINRIPVDIIRGPYAAAMAVAYTKTVLAVIPAKANFANIPTAPSPVANPPYFIFYGPIIGQKIIAEISI</sequence>
<accession>A0A4V1C624</accession>
<organism evidence="1 2">
    <name type="scientific">Pyricularia oryzae</name>
    <name type="common">Rice blast fungus</name>
    <name type="synonym">Magnaporthe oryzae</name>
    <dbReference type="NCBI Taxonomy" id="318829"/>
    <lineage>
        <taxon>Eukaryota</taxon>
        <taxon>Fungi</taxon>
        <taxon>Dikarya</taxon>
        <taxon>Ascomycota</taxon>
        <taxon>Pezizomycotina</taxon>
        <taxon>Sordariomycetes</taxon>
        <taxon>Sordariomycetidae</taxon>
        <taxon>Magnaporthales</taxon>
        <taxon>Pyriculariaceae</taxon>
        <taxon>Pyricularia</taxon>
    </lineage>
</organism>
<dbReference type="AlphaFoldDB" id="A0A4V1C624"/>
<reference evidence="1 2" key="1">
    <citation type="journal article" date="2019" name="Mol. Biol. Evol.">
        <title>Blast fungal genomes show frequent chromosomal changes, gene gains and losses, and effector gene turnover.</title>
        <authorList>
            <person name="Gomez Luciano L.B."/>
            <person name="Jason Tsai I."/>
            <person name="Chuma I."/>
            <person name="Tosa Y."/>
            <person name="Chen Y.H."/>
            <person name="Li J.Y."/>
            <person name="Li M.Y."/>
            <person name="Jade Lu M.Y."/>
            <person name="Nakayashiki H."/>
            <person name="Li W.H."/>
        </authorList>
    </citation>
    <scope>NUCLEOTIDE SEQUENCE [LARGE SCALE GENOMIC DNA]</scope>
    <source>
        <strain evidence="1">MZ5-1-6</strain>
    </source>
</reference>